<dbReference type="OrthoDB" id="3626597at2759"/>
<dbReference type="FunFam" id="3.40.630.10:FF:000084">
    <property type="entry name" value="Carboxypeptidase B2"/>
    <property type="match status" value="1"/>
</dbReference>
<evidence type="ECO:0000256" key="7">
    <source>
        <dbReference type="ARBA" id="ARBA00022801"/>
    </source>
</evidence>
<keyword evidence="14" id="KW-1185">Reference proteome</keyword>
<feature type="region of interest" description="Disordered" evidence="11">
    <location>
        <begin position="19"/>
        <end position="44"/>
    </location>
</feature>
<keyword evidence="9" id="KW-0482">Metalloprotease</keyword>
<evidence type="ECO:0000256" key="1">
    <source>
        <dbReference type="ARBA" id="ARBA00001947"/>
    </source>
</evidence>
<protein>
    <submittedName>
        <fullName evidence="13">(apollo) hypothetical protein</fullName>
    </submittedName>
</protein>
<comment type="similarity">
    <text evidence="2 10">Belongs to the peptidase M14 family.</text>
</comment>
<dbReference type="GO" id="GO:0008270">
    <property type="term" value="F:zinc ion binding"/>
    <property type="evidence" value="ECO:0007669"/>
    <property type="project" value="InterPro"/>
</dbReference>
<sequence>MDYYIVEEVNSQNLVKKNNNKEEYSHSRLSEVRDDDKQEGELQLDGNKPFQNLIKHDESIDLCDDKPLIEDLEPFKPYYSVKIPETAANKIHPQGHQQMNWSDYHNLDVINKWMENLENTFPSLCTVGGIGTTLEGRIMKILKVSNSEAGNTSVWIDAGVHAREWIAPAVNTFIADFIVRNFNTLPTCFTNKDWQVFSYNSYVYQKQLS</sequence>
<evidence type="ECO:0000313" key="13">
    <source>
        <dbReference type="EMBL" id="CAG4956781.1"/>
    </source>
</evidence>
<feature type="compositionally biased region" description="Basic and acidic residues" evidence="11">
    <location>
        <begin position="19"/>
        <end position="40"/>
    </location>
</feature>
<keyword evidence="7" id="KW-0378">Hydrolase</keyword>
<feature type="domain" description="Peptidase M14" evidence="12">
    <location>
        <begin position="103"/>
        <end position="209"/>
    </location>
</feature>
<evidence type="ECO:0000313" key="14">
    <source>
        <dbReference type="Proteomes" id="UP000691718"/>
    </source>
</evidence>
<dbReference type="EMBL" id="CAJQZP010000333">
    <property type="protein sequence ID" value="CAG4956781.1"/>
    <property type="molecule type" value="Genomic_DNA"/>
</dbReference>
<dbReference type="GO" id="GO:0005615">
    <property type="term" value="C:extracellular space"/>
    <property type="evidence" value="ECO:0007669"/>
    <property type="project" value="TreeGrafter"/>
</dbReference>
<dbReference type="Proteomes" id="UP000691718">
    <property type="component" value="Unassembled WGS sequence"/>
</dbReference>
<dbReference type="Pfam" id="PF00246">
    <property type="entry name" value="Peptidase_M14"/>
    <property type="match status" value="1"/>
</dbReference>
<evidence type="ECO:0000256" key="5">
    <source>
        <dbReference type="ARBA" id="ARBA00022723"/>
    </source>
</evidence>
<comment type="caution">
    <text evidence="13">The sequence shown here is derived from an EMBL/GenBank/DDBJ whole genome shotgun (WGS) entry which is preliminary data.</text>
</comment>
<dbReference type="GO" id="GO:0004181">
    <property type="term" value="F:metallocarboxypeptidase activity"/>
    <property type="evidence" value="ECO:0007669"/>
    <property type="project" value="InterPro"/>
</dbReference>
<dbReference type="PANTHER" id="PTHR11705:SF91">
    <property type="entry name" value="FI01817P-RELATED"/>
    <property type="match status" value="1"/>
</dbReference>
<keyword evidence="3" id="KW-0121">Carboxypeptidase</keyword>
<dbReference type="AlphaFoldDB" id="A0A8S3WFL5"/>
<evidence type="ECO:0000256" key="2">
    <source>
        <dbReference type="ARBA" id="ARBA00005988"/>
    </source>
</evidence>
<dbReference type="InterPro" id="IPR000834">
    <property type="entry name" value="Peptidase_M14"/>
</dbReference>
<organism evidence="13 14">
    <name type="scientific">Parnassius apollo</name>
    <name type="common">Apollo butterfly</name>
    <name type="synonym">Papilio apollo</name>
    <dbReference type="NCBI Taxonomy" id="110799"/>
    <lineage>
        <taxon>Eukaryota</taxon>
        <taxon>Metazoa</taxon>
        <taxon>Ecdysozoa</taxon>
        <taxon>Arthropoda</taxon>
        <taxon>Hexapoda</taxon>
        <taxon>Insecta</taxon>
        <taxon>Pterygota</taxon>
        <taxon>Neoptera</taxon>
        <taxon>Endopterygota</taxon>
        <taxon>Lepidoptera</taxon>
        <taxon>Glossata</taxon>
        <taxon>Ditrysia</taxon>
        <taxon>Papilionoidea</taxon>
        <taxon>Papilionidae</taxon>
        <taxon>Parnassiinae</taxon>
        <taxon>Parnassini</taxon>
        <taxon>Parnassius</taxon>
        <taxon>Parnassius</taxon>
    </lineage>
</organism>
<evidence type="ECO:0000256" key="4">
    <source>
        <dbReference type="ARBA" id="ARBA00022670"/>
    </source>
</evidence>
<gene>
    <name evidence="13" type="ORF">PAPOLLO_LOCUS5595</name>
</gene>
<dbReference type="PROSITE" id="PS52035">
    <property type="entry name" value="PEPTIDASE_M14"/>
    <property type="match status" value="1"/>
</dbReference>
<evidence type="ECO:0000256" key="8">
    <source>
        <dbReference type="ARBA" id="ARBA00022833"/>
    </source>
</evidence>
<accession>A0A8S3WFL5</accession>
<evidence type="ECO:0000256" key="11">
    <source>
        <dbReference type="SAM" id="MobiDB-lite"/>
    </source>
</evidence>
<dbReference type="GO" id="GO:0006508">
    <property type="term" value="P:proteolysis"/>
    <property type="evidence" value="ECO:0007669"/>
    <property type="project" value="UniProtKB-KW"/>
</dbReference>
<comment type="caution">
    <text evidence="10">Lacks conserved residue(s) required for the propagation of feature annotation.</text>
</comment>
<keyword evidence="6" id="KW-0732">Signal</keyword>
<evidence type="ECO:0000256" key="9">
    <source>
        <dbReference type="ARBA" id="ARBA00023049"/>
    </source>
</evidence>
<dbReference type="PANTHER" id="PTHR11705">
    <property type="entry name" value="PROTEASE FAMILY M14 CARBOXYPEPTIDASE A,B"/>
    <property type="match status" value="1"/>
</dbReference>
<evidence type="ECO:0000256" key="6">
    <source>
        <dbReference type="ARBA" id="ARBA00022729"/>
    </source>
</evidence>
<proteinExistence type="inferred from homology"/>
<evidence type="ECO:0000256" key="3">
    <source>
        <dbReference type="ARBA" id="ARBA00022645"/>
    </source>
</evidence>
<comment type="cofactor">
    <cofactor evidence="1">
        <name>Zn(2+)</name>
        <dbReference type="ChEBI" id="CHEBI:29105"/>
    </cofactor>
</comment>
<keyword evidence="4" id="KW-0645">Protease</keyword>
<evidence type="ECO:0000259" key="12">
    <source>
        <dbReference type="PROSITE" id="PS52035"/>
    </source>
</evidence>
<keyword evidence="8" id="KW-0862">Zinc</keyword>
<evidence type="ECO:0000256" key="10">
    <source>
        <dbReference type="PROSITE-ProRule" id="PRU01379"/>
    </source>
</evidence>
<keyword evidence="5" id="KW-0479">Metal-binding</keyword>
<name>A0A8S3WFL5_PARAO</name>
<reference evidence="13" key="1">
    <citation type="submission" date="2021-04" db="EMBL/GenBank/DDBJ databases">
        <authorList>
            <person name="Tunstrom K."/>
        </authorList>
    </citation>
    <scope>NUCLEOTIDE SEQUENCE</scope>
</reference>